<dbReference type="InterPro" id="IPR003660">
    <property type="entry name" value="HAMP_dom"/>
</dbReference>
<evidence type="ECO:0000313" key="9">
    <source>
        <dbReference type="Proteomes" id="UP000184600"/>
    </source>
</evidence>
<dbReference type="PANTHER" id="PTHR32089:SF112">
    <property type="entry name" value="LYSOZYME-LIKE PROTEIN-RELATED"/>
    <property type="match status" value="1"/>
</dbReference>
<dbReference type="AlphaFoldDB" id="A0A1M7YVB9"/>
<dbReference type="Pfam" id="PF00672">
    <property type="entry name" value="HAMP"/>
    <property type="match status" value="1"/>
</dbReference>
<gene>
    <name evidence="8" type="primary">mcp4_3</name>
    <name evidence="8" type="ORF">VQ7734_02353</name>
</gene>
<feature type="transmembrane region" description="Helical" evidence="5">
    <location>
        <begin position="187"/>
        <end position="208"/>
    </location>
</feature>
<dbReference type="GO" id="GO:0007165">
    <property type="term" value="P:signal transduction"/>
    <property type="evidence" value="ECO:0007669"/>
    <property type="project" value="UniProtKB-KW"/>
</dbReference>
<protein>
    <submittedName>
        <fullName evidence="8">Methyl-accepting chemotaxis protein 4</fullName>
    </submittedName>
</protein>
<dbReference type="GO" id="GO:0016020">
    <property type="term" value="C:membrane"/>
    <property type="evidence" value="ECO:0007669"/>
    <property type="project" value="UniProtKB-SubCell"/>
</dbReference>
<dbReference type="Pfam" id="PF00015">
    <property type="entry name" value="MCPsignal"/>
    <property type="match status" value="1"/>
</dbReference>
<organism evidence="8 9">
    <name type="scientific">Vibrio quintilis</name>
    <dbReference type="NCBI Taxonomy" id="1117707"/>
    <lineage>
        <taxon>Bacteria</taxon>
        <taxon>Pseudomonadati</taxon>
        <taxon>Pseudomonadota</taxon>
        <taxon>Gammaproteobacteria</taxon>
        <taxon>Vibrionales</taxon>
        <taxon>Vibrionaceae</taxon>
        <taxon>Vibrio</taxon>
    </lineage>
</organism>
<accession>A0A1M7YVB9</accession>
<dbReference type="PROSITE" id="PS50885">
    <property type="entry name" value="HAMP"/>
    <property type="match status" value="1"/>
</dbReference>
<keyword evidence="2 4" id="KW-0807">Transducer</keyword>
<feature type="domain" description="Methyl-accepting transducer" evidence="6">
    <location>
        <begin position="266"/>
        <end position="502"/>
    </location>
</feature>
<evidence type="ECO:0000256" key="2">
    <source>
        <dbReference type="ARBA" id="ARBA00023224"/>
    </source>
</evidence>
<dbReference type="SMART" id="SM00283">
    <property type="entry name" value="MA"/>
    <property type="match status" value="1"/>
</dbReference>
<sequence>MFTSIKSRLRVSYFVLLTFLVVIAGLSVSRLNSLSADLGNIVQEKAALVGLSGELNIQAESLASRLLLLFVLEDRGQRVEIYQEIDQRNARMDAILQEMEALTSEPRSQQILNTLMQQKVRYQKALQATVEAIEFGEQSEAKNQMAGPTRQALQQFLADTDLLAGEQRQMMEENQRSVLAQTKVDTWLLLSVSGLAIMAGLVMSFFIIRSIVAPLNQVMALLDQVAGGDLSRAQDIRAQGEFAMLAGRVERMRQGLVEVISRIDQSAHTVVASTKTMSQSIAQVHQSSDKQDRMASDIETAVAGLSQDTQSMASHVSVSHHQAQTAHELAKNGVEVISATVGNMTGVARYIDETSHAVGQLNESTSAVTSLVDSIREIADQTNLLALNASIEAARAGESGKGFAVVADEVRNLAGNTAKVTESIDQVITTISELAIRISGEMQTGQEKMRQGVAQIESVVEPLSQLEQDSARSLESLNHLNQLAQNQAAETTRMTGHIQDIVSETQGNNRVARELSELGATLSGAAQATHTATSTFRLPA</sequence>
<comment type="subcellular location">
    <subcellularLocation>
        <location evidence="1">Membrane</location>
    </subcellularLocation>
</comment>
<keyword evidence="5" id="KW-1133">Transmembrane helix</keyword>
<dbReference type="InterPro" id="IPR047347">
    <property type="entry name" value="YvaQ-like_sensor"/>
</dbReference>
<evidence type="ECO:0000259" key="6">
    <source>
        <dbReference type="PROSITE" id="PS50111"/>
    </source>
</evidence>
<dbReference type="GO" id="GO:0006935">
    <property type="term" value="P:chemotaxis"/>
    <property type="evidence" value="ECO:0007669"/>
    <property type="project" value="UniProtKB-ARBA"/>
</dbReference>
<dbReference type="RefSeq" id="WP_073582676.1">
    <property type="nucleotide sequence ID" value="NZ_AP024897.1"/>
</dbReference>
<dbReference type="SUPFAM" id="SSF58104">
    <property type="entry name" value="Methyl-accepting chemotaxis protein (MCP) signaling domain"/>
    <property type="match status" value="1"/>
</dbReference>
<evidence type="ECO:0000259" key="7">
    <source>
        <dbReference type="PROSITE" id="PS50885"/>
    </source>
</evidence>
<dbReference type="PANTHER" id="PTHR32089">
    <property type="entry name" value="METHYL-ACCEPTING CHEMOTAXIS PROTEIN MCPB"/>
    <property type="match status" value="1"/>
</dbReference>
<evidence type="ECO:0000313" key="8">
    <source>
        <dbReference type="EMBL" id="SHO56584.1"/>
    </source>
</evidence>
<evidence type="ECO:0000256" key="5">
    <source>
        <dbReference type="SAM" id="Phobius"/>
    </source>
</evidence>
<dbReference type="OrthoDB" id="7054443at2"/>
<dbReference type="PROSITE" id="PS50111">
    <property type="entry name" value="CHEMOTAXIS_TRANSDUC_2"/>
    <property type="match status" value="1"/>
</dbReference>
<evidence type="ECO:0000256" key="4">
    <source>
        <dbReference type="PROSITE-ProRule" id="PRU00284"/>
    </source>
</evidence>
<reference evidence="9" key="1">
    <citation type="submission" date="2016-12" db="EMBL/GenBank/DDBJ databases">
        <authorList>
            <person name="Rodrigo-Torres L."/>
            <person name="Arahal R.D."/>
            <person name="Lucena T."/>
        </authorList>
    </citation>
    <scope>NUCLEOTIDE SEQUENCE [LARGE SCALE GENOMIC DNA]</scope>
</reference>
<dbReference type="InterPro" id="IPR024478">
    <property type="entry name" value="HlyB_4HB_MCP"/>
</dbReference>
<comment type="similarity">
    <text evidence="3">Belongs to the methyl-accepting chemotaxis (MCP) protein family.</text>
</comment>
<dbReference type="Pfam" id="PF12729">
    <property type="entry name" value="4HB_MCP_1"/>
    <property type="match status" value="1"/>
</dbReference>
<dbReference type="Gene3D" id="1.10.287.950">
    <property type="entry name" value="Methyl-accepting chemotaxis protein"/>
    <property type="match status" value="1"/>
</dbReference>
<dbReference type="STRING" id="1117707.VQ7734_02353"/>
<keyword evidence="5" id="KW-0472">Membrane</keyword>
<dbReference type="CDD" id="cd06225">
    <property type="entry name" value="HAMP"/>
    <property type="match status" value="1"/>
</dbReference>
<dbReference type="InterPro" id="IPR004089">
    <property type="entry name" value="MCPsignal_dom"/>
</dbReference>
<dbReference type="SMART" id="SM00304">
    <property type="entry name" value="HAMP"/>
    <property type="match status" value="1"/>
</dbReference>
<proteinExistence type="inferred from homology"/>
<dbReference type="EMBL" id="FRFG01000026">
    <property type="protein sequence ID" value="SHO56584.1"/>
    <property type="molecule type" value="Genomic_DNA"/>
</dbReference>
<keyword evidence="9" id="KW-1185">Reference proteome</keyword>
<feature type="domain" description="HAMP" evidence="7">
    <location>
        <begin position="209"/>
        <end position="261"/>
    </location>
</feature>
<dbReference type="CDD" id="cd19411">
    <property type="entry name" value="MCP2201-like_sensor"/>
    <property type="match status" value="1"/>
</dbReference>
<evidence type="ECO:0000256" key="1">
    <source>
        <dbReference type="ARBA" id="ARBA00004370"/>
    </source>
</evidence>
<keyword evidence="5" id="KW-0812">Transmembrane</keyword>
<dbReference type="Proteomes" id="UP000184600">
    <property type="component" value="Unassembled WGS sequence"/>
</dbReference>
<name>A0A1M7YVB9_9VIBR</name>
<evidence type="ECO:0000256" key="3">
    <source>
        <dbReference type="ARBA" id="ARBA00029447"/>
    </source>
</evidence>